<dbReference type="PANTHER" id="PTHR30046:SF0">
    <property type="entry name" value="FLAGELLAR M-RING PROTEIN"/>
    <property type="match status" value="1"/>
</dbReference>
<keyword evidence="1" id="KW-0472">Membrane</keyword>
<name>A0A0F8XJW2_9ZZZZ</name>
<dbReference type="Pfam" id="PF01514">
    <property type="entry name" value="YscJ_FliF"/>
    <property type="match status" value="1"/>
</dbReference>
<evidence type="ECO:0000259" key="2">
    <source>
        <dbReference type="Pfam" id="PF01514"/>
    </source>
</evidence>
<evidence type="ECO:0000313" key="3">
    <source>
        <dbReference type="EMBL" id="KKK69387.1"/>
    </source>
</evidence>
<dbReference type="EMBL" id="LAZR01058672">
    <property type="protein sequence ID" value="KKK69387.1"/>
    <property type="molecule type" value="Genomic_DNA"/>
</dbReference>
<sequence length="176" mass="19242">MVQQIQNFQQVWQRMGLIQRVLLLGVLLGCIGAVALLVGWARKPDMSLLYSGLTPEEASKIVEKINEEDIPHELADGGTTIKVPVDKVYSLRLMMASHGLPAGGEGGYQILDKEKIGASPFTQRVNYVRAIEGAWAEAGLKAPRVIQQGCLGLASAMEGQPDFILEESPVRNPDYR</sequence>
<protein>
    <recommendedName>
        <fullName evidence="2">Flagellar M-ring N-terminal domain-containing protein</fullName>
    </recommendedName>
</protein>
<dbReference type="InterPro" id="IPR043427">
    <property type="entry name" value="YscJ/FliF"/>
</dbReference>
<feature type="domain" description="Flagellar M-ring N-terminal" evidence="2">
    <location>
        <begin position="42"/>
        <end position="136"/>
    </location>
</feature>
<comment type="caution">
    <text evidence="3">The sequence shown here is derived from an EMBL/GenBank/DDBJ whole genome shotgun (WGS) entry which is preliminary data.</text>
</comment>
<keyword evidence="1" id="KW-0812">Transmembrane</keyword>
<keyword evidence="1" id="KW-1133">Transmembrane helix</keyword>
<feature type="non-terminal residue" evidence="3">
    <location>
        <position position="176"/>
    </location>
</feature>
<dbReference type="AlphaFoldDB" id="A0A0F8XJW2"/>
<reference evidence="3" key="1">
    <citation type="journal article" date="2015" name="Nature">
        <title>Complex archaea that bridge the gap between prokaryotes and eukaryotes.</title>
        <authorList>
            <person name="Spang A."/>
            <person name="Saw J.H."/>
            <person name="Jorgensen S.L."/>
            <person name="Zaremba-Niedzwiedzka K."/>
            <person name="Martijn J."/>
            <person name="Lind A.E."/>
            <person name="van Eijk R."/>
            <person name="Schleper C."/>
            <person name="Guy L."/>
            <person name="Ettema T.J."/>
        </authorList>
    </citation>
    <scope>NUCLEOTIDE SEQUENCE</scope>
</reference>
<evidence type="ECO:0000256" key="1">
    <source>
        <dbReference type="SAM" id="Phobius"/>
    </source>
</evidence>
<accession>A0A0F8XJW2</accession>
<dbReference type="PANTHER" id="PTHR30046">
    <property type="entry name" value="FLAGELLAR M-RING PROTEIN"/>
    <property type="match status" value="1"/>
</dbReference>
<feature type="transmembrane region" description="Helical" evidence="1">
    <location>
        <begin position="21"/>
        <end position="41"/>
    </location>
</feature>
<organism evidence="3">
    <name type="scientific">marine sediment metagenome</name>
    <dbReference type="NCBI Taxonomy" id="412755"/>
    <lineage>
        <taxon>unclassified sequences</taxon>
        <taxon>metagenomes</taxon>
        <taxon>ecological metagenomes</taxon>
    </lineage>
</organism>
<gene>
    <name evidence="3" type="ORF">LCGC14_2934520</name>
</gene>
<dbReference type="InterPro" id="IPR006182">
    <property type="entry name" value="FliF_N_dom"/>
</dbReference>
<proteinExistence type="predicted"/>